<evidence type="ECO:0000256" key="4">
    <source>
        <dbReference type="ARBA" id="ARBA00022777"/>
    </source>
</evidence>
<evidence type="ECO:0000313" key="8">
    <source>
        <dbReference type="EMBL" id="ACU86747.1"/>
    </source>
</evidence>
<dbReference type="OrthoDB" id="9782710at2"/>
<organism evidence="8 9">
    <name type="scientific">Brachybacterium faecium (strain ATCC 43885 / DSM 4810 / JCM 11609 / LMG 19847 / NBRC 14762 / NCIMB 9860 / 6-10)</name>
    <dbReference type="NCBI Taxonomy" id="446465"/>
    <lineage>
        <taxon>Bacteria</taxon>
        <taxon>Bacillati</taxon>
        <taxon>Actinomycetota</taxon>
        <taxon>Actinomycetes</taxon>
        <taxon>Micrococcales</taxon>
        <taxon>Dermabacteraceae</taxon>
        <taxon>Brachybacterium</taxon>
    </lineage>
</organism>
<dbReference type="GO" id="GO:0016301">
    <property type="term" value="F:kinase activity"/>
    <property type="evidence" value="ECO:0007669"/>
    <property type="project" value="UniProtKB-KW"/>
</dbReference>
<protein>
    <submittedName>
        <fullName evidence="8">Pentulose/hexulose kinase</fullName>
    </submittedName>
</protein>
<dbReference type="PIRSF" id="PIRSF000538">
    <property type="entry name" value="GlpK"/>
    <property type="match status" value="1"/>
</dbReference>
<feature type="domain" description="Carbohydrate kinase FGGY N-terminal" evidence="6">
    <location>
        <begin position="8"/>
        <end position="247"/>
    </location>
</feature>
<evidence type="ECO:0000256" key="3">
    <source>
        <dbReference type="ARBA" id="ARBA00022679"/>
    </source>
</evidence>
<evidence type="ECO:0000313" key="9">
    <source>
        <dbReference type="Proteomes" id="UP000001919"/>
    </source>
</evidence>
<evidence type="ECO:0000256" key="1">
    <source>
        <dbReference type="ARBA" id="ARBA00009156"/>
    </source>
</evidence>
<dbReference type="InterPro" id="IPR018484">
    <property type="entry name" value="FGGY_N"/>
</dbReference>
<dbReference type="EMBL" id="CP001643">
    <property type="protein sequence ID" value="ACU86747.1"/>
    <property type="molecule type" value="Genomic_DNA"/>
</dbReference>
<dbReference type="GO" id="GO:0016773">
    <property type="term" value="F:phosphotransferase activity, alcohol group as acceptor"/>
    <property type="evidence" value="ECO:0007669"/>
    <property type="project" value="InterPro"/>
</dbReference>
<keyword evidence="2" id="KW-0859">Xylose metabolism</keyword>
<dbReference type="STRING" id="446465.Bfae_29860"/>
<dbReference type="GO" id="GO:0042732">
    <property type="term" value="P:D-xylose metabolic process"/>
    <property type="evidence" value="ECO:0007669"/>
    <property type="project" value="UniProtKB-KW"/>
</dbReference>
<dbReference type="PANTHER" id="PTHR43095">
    <property type="entry name" value="SUGAR KINASE"/>
    <property type="match status" value="1"/>
</dbReference>
<keyword evidence="2" id="KW-0119">Carbohydrate metabolism</keyword>
<dbReference type="AlphaFoldDB" id="C7MA77"/>
<dbReference type="PATRIC" id="fig|446465.5.peg.2952"/>
<evidence type="ECO:0000259" key="6">
    <source>
        <dbReference type="Pfam" id="PF00370"/>
    </source>
</evidence>
<keyword evidence="4 5" id="KW-0418">Kinase</keyword>
<dbReference type="SUPFAM" id="SSF53067">
    <property type="entry name" value="Actin-like ATPase domain"/>
    <property type="match status" value="2"/>
</dbReference>
<dbReference type="Gene3D" id="3.30.420.40">
    <property type="match status" value="2"/>
</dbReference>
<accession>C7MA77</accession>
<feature type="domain" description="Carbohydrate kinase FGGY C-terminal" evidence="7">
    <location>
        <begin position="260"/>
        <end position="440"/>
    </location>
</feature>
<gene>
    <name evidence="8" type="ordered locus">Bfae_29860</name>
</gene>
<dbReference type="KEGG" id="bfa:Bfae_29860"/>
<keyword evidence="3 5" id="KW-0808">Transferase</keyword>
<evidence type="ECO:0000256" key="5">
    <source>
        <dbReference type="RuleBase" id="RU003733"/>
    </source>
</evidence>
<proteinExistence type="inferred from homology"/>
<dbReference type="InterPro" id="IPR043129">
    <property type="entry name" value="ATPase_NBD"/>
</dbReference>
<evidence type="ECO:0000256" key="2">
    <source>
        <dbReference type="ARBA" id="ARBA00022629"/>
    </source>
</evidence>
<dbReference type="CDD" id="cd07804">
    <property type="entry name" value="ASKHA_NBD_FGGY_RrXK-like"/>
    <property type="match status" value="1"/>
</dbReference>
<dbReference type="InterPro" id="IPR050406">
    <property type="entry name" value="FGGY_Carb_Kinase"/>
</dbReference>
<comment type="similarity">
    <text evidence="1 5">Belongs to the FGGY kinase family.</text>
</comment>
<dbReference type="InterPro" id="IPR018483">
    <property type="entry name" value="Carb_kinase_FGGY_CS"/>
</dbReference>
<dbReference type="eggNOG" id="COG1070">
    <property type="taxonomic scope" value="Bacteria"/>
</dbReference>
<name>C7MA77_BRAFD</name>
<dbReference type="PROSITE" id="PS00445">
    <property type="entry name" value="FGGY_KINASES_2"/>
    <property type="match status" value="1"/>
</dbReference>
<keyword evidence="9" id="KW-1185">Reference proteome</keyword>
<dbReference type="PANTHER" id="PTHR43095:SF5">
    <property type="entry name" value="XYLULOSE KINASE"/>
    <property type="match status" value="1"/>
</dbReference>
<sequence>MTTAVSAVLGVDVGTASTKGVLVALDGTILRSAVREHEVERPAPGHVEMDAEIWWEEFVSIARELTAGDEARVTAVGVSGMGPCVLLTDEHGTPVRPAILYGVDSRAEEQIHRITNVLGREEILAHCGALLTSQSAGPKIAWVAEHEPAAYARTRRLFMPSSFLAFRLTGQYVLDHISASQAPPLYCLRRQDWHTDWSEHIAPGLELPALRWAGEAAGTVSAEITAQVPGLPTGIPVISGTIDAWAEAVSVGATRPGDLMLMYGTTTFLVATTDEPVASRTLWPTSGVAEGTYHLAGGMAASGAITGWLRDLTGEADFTALVAEAEASPPGANGLVMLPYFAGERSPVSDPSARGVVAGLTLSHTRGDLYRAALEAAAHGVRHHLETLDAAGLPVGRAIAVGGGARHDLWPQIVSDVTGLTQHIPRSTVGASYGGARLAAQLAHGTDTSTWNPSDHRVVPDPAHRARYDELYRLYRELYPATRDITHALARLQQG</sequence>
<dbReference type="InterPro" id="IPR000577">
    <property type="entry name" value="Carb_kinase_FGGY"/>
</dbReference>
<dbReference type="Pfam" id="PF02782">
    <property type="entry name" value="FGGY_C"/>
    <property type="match status" value="1"/>
</dbReference>
<evidence type="ECO:0000259" key="7">
    <source>
        <dbReference type="Pfam" id="PF02782"/>
    </source>
</evidence>
<dbReference type="InterPro" id="IPR018485">
    <property type="entry name" value="FGGY_C"/>
</dbReference>
<dbReference type="HOGENOM" id="CLU_009281_3_3_11"/>
<reference evidence="8 9" key="1">
    <citation type="journal article" date="2009" name="Stand. Genomic Sci.">
        <title>Complete genome sequence of Brachybacterium faecium type strain (Schefferle 6-10).</title>
        <authorList>
            <person name="Lapidus A."/>
            <person name="Pukall R."/>
            <person name="Labuttii K."/>
            <person name="Copeland A."/>
            <person name="Del Rio T.G."/>
            <person name="Nolan M."/>
            <person name="Chen F."/>
            <person name="Lucas S."/>
            <person name="Tice H."/>
            <person name="Cheng J.F."/>
            <person name="Bruce D."/>
            <person name="Goodwin L."/>
            <person name="Pitluck S."/>
            <person name="Rohde M."/>
            <person name="Goker M."/>
            <person name="Pati A."/>
            <person name="Ivanova N."/>
            <person name="Mavrommatis K."/>
            <person name="Chen A."/>
            <person name="Palaniappan K."/>
            <person name="D'haeseleer P."/>
            <person name="Chain P."/>
            <person name="Bristow J."/>
            <person name="Eisen J.A."/>
            <person name="Markowitz V."/>
            <person name="Hugenholtz P."/>
            <person name="Kyrpides N.C."/>
            <person name="Klenk H.P."/>
        </authorList>
    </citation>
    <scope>NUCLEOTIDE SEQUENCE [LARGE SCALE GENOMIC DNA]</scope>
    <source>
        <strain evidence="9">ATCC 43885 / DSM 4810 / JCM 11609 / LMG 19847 / NBRC 14762 / NCIMB 9860 / 6-10</strain>
    </source>
</reference>
<dbReference type="Pfam" id="PF00370">
    <property type="entry name" value="FGGY_N"/>
    <property type="match status" value="1"/>
</dbReference>
<dbReference type="Proteomes" id="UP000001919">
    <property type="component" value="Chromosome"/>
</dbReference>